<gene>
    <name evidence="2" type="ORF">PSM36_3284</name>
</gene>
<organism evidence="2 3">
    <name type="scientific">Proteiniphilum saccharofermentans</name>
    <dbReference type="NCBI Taxonomy" id="1642647"/>
    <lineage>
        <taxon>Bacteria</taxon>
        <taxon>Pseudomonadati</taxon>
        <taxon>Bacteroidota</taxon>
        <taxon>Bacteroidia</taxon>
        <taxon>Bacteroidales</taxon>
        <taxon>Dysgonomonadaceae</taxon>
        <taxon>Proteiniphilum</taxon>
    </lineage>
</organism>
<feature type="transmembrane region" description="Helical" evidence="1">
    <location>
        <begin position="23"/>
        <end position="44"/>
    </location>
</feature>
<name>A0A1R3T7K7_9BACT</name>
<reference evidence="2 3" key="1">
    <citation type="submission" date="2016-08" db="EMBL/GenBank/DDBJ databases">
        <authorList>
            <person name="Seilhamer J.J."/>
        </authorList>
    </citation>
    <scope>NUCLEOTIDE SEQUENCE [LARGE SCALE GENOMIC DNA]</scope>
    <source>
        <strain evidence="2">M3/6</strain>
    </source>
</reference>
<feature type="transmembrane region" description="Helical" evidence="1">
    <location>
        <begin position="159"/>
        <end position="177"/>
    </location>
</feature>
<keyword evidence="1" id="KW-0812">Transmembrane</keyword>
<dbReference type="Proteomes" id="UP000187464">
    <property type="component" value="Chromosome I"/>
</dbReference>
<evidence type="ECO:0008006" key="4">
    <source>
        <dbReference type="Google" id="ProtNLM"/>
    </source>
</evidence>
<dbReference type="STRING" id="1642647.PSM36_3284"/>
<feature type="transmembrane region" description="Helical" evidence="1">
    <location>
        <begin position="135"/>
        <end position="152"/>
    </location>
</feature>
<feature type="transmembrane region" description="Helical" evidence="1">
    <location>
        <begin position="183"/>
        <end position="201"/>
    </location>
</feature>
<feature type="transmembrane region" description="Helical" evidence="1">
    <location>
        <begin position="64"/>
        <end position="89"/>
    </location>
</feature>
<proteinExistence type="predicted"/>
<feature type="transmembrane region" description="Helical" evidence="1">
    <location>
        <begin position="110"/>
        <end position="129"/>
    </location>
</feature>
<dbReference type="EMBL" id="LT605205">
    <property type="protein sequence ID" value="SCD22069.1"/>
    <property type="molecule type" value="Genomic_DNA"/>
</dbReference>
<dbReference type="AlphaFoldDB" id="A0A1R3T7K7"/>
<sequence length="209" mass="22898">MKNNEAVEAVKEIRVMMEKSSRFLSFSGTSAILIGLYALAGAFVARGIISPVKEIPGEYSTPGWITIAPHIILVALIVFVLSLSTILFFSARKAKKMNHSFINGPAYRTFLNFFLPLTVGGIFCVALLVGGDVGIIAPVMLLFYGLSLINASKYTYGNIFWLGCSELLLGLICAFFPGKGLLLWAIGFGVLHIVYGIYFYFRVERYSAA</sequence>
<dbReference type="RefSeq" id="WP_076931772.1">
    <property type="nucleotide sequence ID" value="NZ_LT605205.1"/>
</dbReference>
<protein>
    <recommendedName>
        <fullName evidence="4">DUF998 domain-containing protein</fullName>
    </recommendedName>
</protein>
<evidence type="ECO:0000313" key="2">
    <source>
        <dbReference type="EMBL" id="SCD22069.1"/>
    </source>
</evidence>
<keyword evidence="3" id="KW-1185">Reference proteome</keyword>
<keyword evidence="1" id="KW-0472">Membrane</keyword>
<dbReference type="KEGG" id="psac:PSM36_3284"/>
<evidence type="ECO:0000256" key="1">
    <source>
        <dbReference type="SAM" id="Phobius"/>
    </source>
</evidence>
<keyword evidence="1" id="KW-1133">Transmembrane helix</keyword>
<evidence type="ECO:0000313" key="3">
    <source>
        <dbReference type="Proteomes" id="UP000187464"/>
    </source>
</evidence>
<accession>A0A1R3T7K7</accession>